<sequence>MPPTESAILANFLLLPAALPSAITLTKFTDLFPKAQRANPQIGLLYRELQLSRALDTDQVQRNIAQEAKRGERQRREVVKARRKVDREDMEMVDIREIEMEAELFGPTSNRPMCNPHTLSSILPDMEQACAELETEISALEAETSLVLEDVKTTVGDLSDLRYGRFGRPAGGRGSVGEDVIEALEGLEDACHSVTRTSVEA</sequence>
<evidence type="ECO:0000313" key="4">
    <source>
        <dbReference type="Proteomes" id="UP000192927"/>
    </source>
</evidence>
<feature type="coiled-coil region" evidence="1">
    <location>
        <begin position="123"/>
        <end position="150"/>
    </location>
</feature>
<name>A0A1W5CR99_9LECA</name>
<dbReference type="AlphaFoldDB" id="A0A1W5CR99"/>
<reference evidence="4" key="1">
    <citation type="submission" date="2017-03" db="EMBL/GenBank/DDBJ databases">
        <authorList>
            <person name="Sharma R."/>
            <person name="Thines M."/>
        </authorList>
    </citation>
    <scope>NUCLEOTIDE SEQUENCE [LARGE SCALE GENOMIC DNA]</scope>
</reference>
<dbReference type="PANTHER" id="PTHR28064:SF1">
    <property type="entry name" value="INNER KINETOCHORE SUBUNIT NKP2"/>
    <property type="match status" value="1"/>
</dbReference>
<feature type="chain" id="PRO_5013162191" evidence="2">
    <location>
        <begin position="21"/>
        <end position="201"/>
    </location>
</feature>
<accession>A0A1W5CR99</accession>
<feature type="signal peptide" evidence="2">
    <location>
        <begin position="1"/>
        <end position="20"/>
    </location>
</feature>
<dbReference type="EMBL" id="FWEW01000034">
    <property type="protein sequence ID" value="SLM33404.1"/>
    <property type="molecule type" value="Genomic_DNA"/>
</dbReference>
<organism evidence="3 4">
    <name type="scientific">Lasallia pustulata</name>
    <dbReference type="NCBI Taxonomy" id="136370"/>
    <lineage>
        <taxon>Eukaryota</taxon>
        <taxon>Fungi</taxon>
        <taxon>Dikarya</taxon>
        <taxon>Ascomycota</taxon>
        <taxon>Pezizomycotina</taxon>
        <taxon>Lecanoromycetes</taxon>
        <taxon>OSLEUM clade</taxon>
        <taxon>Umbilicariomycetidae</taxon>
        <taxon>Umbilicariales</taxon>
        <taxon>Umbilicariaceae</taxon>
        <taxon>Lasallia</taxon>
    </lineage>
</organism>
<protein>
    <submittedName>
        <fullName evidence="3">Kinetochore subunit NKP2</fullName>
    </submittedName>
</protein>
<proteinExistence type="predicted"/>
<keyword evidence="1" id="KW-0175">Coiled coil</keyword>
<dbReference type="GO" id="GO:0007059">
    <property type="term" value="P:chromosome segregation"/>
    <property type="evidence" value="ECO:0007669"/>
    <property type="project" value="TreeGrafter"/>
</dbReference>
<dbReference type="InterPro" id="IPR018565">
    <property type="entry name" value="Nkp2/Cnl2"/>
</dbReference>
<dbReference type="Pfam" id="PF09447">
    <property type="entry name" value="Cnl2_NKP2"/>
    <property type="match status" value="1"/>
</dbReference>
<dbReference type="PANTHER" id="PTHR28064">
    <property type="entry name" value="INNER KINETOCHORE SUBUNIT NKP2"/>
    <property type="match status" value="1"/>
</dbReference>
<dbReference type="Proteomes" id="UP000192927">
    <property type="component" value="Unassembled WGS sequence"/>
</dbReference>
<evidence type="ECO:0000313" key="3">
    <source>
        <dbReference type="EMBL" id="SLM33404.1"/>
    </source>
</evidence>
<keyword evidence="2" id="KW-0732">Signal</keyword>
<evidence type="ECO:0000256" key="2">
    <source>
        <dbReference type="SAM" id="SignalP"/>
    </source>
</evidence>
<keyword evidence="4" id="KW-1185">Reference proteome</keyword>
<evidence type="ECO:0000256" key="1">
    <source>
        <dbReference type="SAM" id="Coils"/>
    </source>
</evidence>
<dbReference type="GO" id="GO:0031511">
    <property type="term" value="C:Mis6-Sim4 complex"/>
    <property type="evidence" value="ECO:0007669"/>
    <property type="project" value="TreeGrafter"/>
</dbReference>